<keyword evidence="2 6" id="KW-0812">Transmembrane</keyword>
<dbReference type="Pfam" id="PF01544">
    <property type="entry name" value="CorA"/>
    <property type="match status" value="1"/>
</dbReference>
<dbReference type="InterPro" id="IPR045863">
    <property type="entry name" value="CorA_TM1_TM2"/>
</dbReference>
<evidence type="ECO:0000256" key="2">
    <source>
        <dbReference type="ARBA" id="ARBA00022692"/>
    </source>
</evidence>
<dbReference type="InterPro" id="IPR002523">
    <property type="entry name" value="MgTranspt_CorA/ZnTranspt_ZntB"/>
</dbReference>
<dbReference type="GO" id="GO:0046873">
    <property type="term" value="F:metal ion transmembrane transporter activity"/>
    <property type="evidence" value="ECO:0007669"/>
    <property type="project" value="InterPro"/>
</dbReference>
<dbReference type="GO" id="GO:0016020">
    <property type="term" value="C:membrane"/>
    <property type="evidence" value="ECO:0007669"/>
    <property type="project" value="UniProtKB-SubCell"/>
</dbReference>
<keyword evidence="4 6" id="KW-0472">Membrane</keyword>
<feature type="compositionally biased region" description="Basic and acidic residues" evidence="5">
    <location>
        <begin position="876"/>
        <end position="893"/>
    </location>
</feature>
<organism evidence="7 8">
    <name type="scientific">Trichoderma simmonsii</name>
    <dbReference type="NCBI Taxonomy" id="1491479"/>
    <lineage>
        <taxon>Eukaryota</taxon>
        <taxon>Fungi</taxon>
        <taxon>Dikarya</taxon>
        <taxon>Ascomycota</taxon>
        <taxon>Pezizomycotina</taxon>
        <taxon>Sordariomycetes</taxon>
        <taxon>Hypocreomycetidae</taxon>
        <taxon>Hypocreales</taxon>
        <taxon>Hypocreaceae</taxon>
        <taxon>Trichoderma</taxon>
    </lineage>
</organism>
<dbReference type="SUPFAM" id="SSF58104">
    <property type="entry name" value="Methyl-accepting chemotaxis protein (MCP) signaling domain"/>
    <property type="match status" value="1"/>
</dbReference>
<dbReference type="AlphaFoldDB" id="A0A8G0L077"/>
<feature type="compositionally biased region" description="Low complexity" evidence="5">
    <location>
        <begin position="499"/>
        <end position="508"/>
    </location>
</feature>
<dbReference type="Proteomes" id="UP000826661">
    <property type="component" value="Chromosome I"/>
</dbReference>
<evidence type="ECO:0000256" key="6">
    <source>
        <dbReference type="SAM" id="Phobius"/>
    </source>
</evidence>
<evidence type="ECO:0000256" key="1">
    <source>
        <dbReference type="ARBA" id="ARBA00004141"/>
    </source>
</evidence>
<feature type="transmembrane region" description="Helical" evidence="6">
    <location>
        <begin position="806"/>
        <end position="826"/>
    </location>
</feature>
<feature type="region of interest" description="Disordered" evidence="5">
    <location>
        <begin position="876"/>
        <end position="926"/>
    </location>
</feature>
<feature type="region of interest" description="Disordered" evidence="5">
    <location>
        <begin position="1"/>
        <end position="29"/>
    </location>
</feature>
<feature type="compositionally biased region" description="Basic and acidic residues" evidence="5">
    <location>
        <begin position="483"/>
        <end position="496"/>
    </location>
</feature>
<evidence type="ECO:0000313" key="7">
    <source>
        <dbReference type="EMBL" id="QYS93368.1"/>
    </source>
</evidence>
<dbReference type="EMBL" id="CP075864">
    <property type="protein sequence ID" value="QYS93368.1"/>
    <property type="molecule type" value="Genomic_DNA"/>
</dbReference>
<dbReference type="SUPFAM" id="SSF144083">
    <property type="entry name" value="Magnesium transport protein CorA, transmembrane region"/>
    <property type="match status" value="1"/>
</dbReference>
<evidence type="ECO:0000313" key="8">
    <source>
        <dbReference type="Proteomes" id="UP000826661"/>
    </source>
</evidence>
<dbReference type="PANTHER" id="PTHR47685:SF1">
    <property type="entry name" value="MAGNESIUM TRANSPORT PROTEIN CORA"/>
    <property type="match status" value="1"/>
</dbReference>
<feature type="compositionally biased region" description="Basic and acidic residues" evidence="5">
    <location>
        <begin position="12"/>
        <end position="29"/>
    </location>
</feature>
<reference evidence="7 8" key="1">
    <citation type="journal article" date="2021" name="BMC Genomics">
        <title>Telomere-to-telomere genome assembly of asparaginase-producing Trichoderma simmonsii.</title>
        <authorList>
            <person name="Chung D."/>
            <person name="Kwon Y.M."/>
            <person name="Yang Y."/>
        </authorList>
    </citation>
    <scope>NUCLEOTIDE SEQUENCE [LARGE SCALE GENOMIC DNA]</scope>
    <source>
        <strain evidence="7 8">GH-Sj1</strain>
    </source>
</reference>
<proteinExistence type="predicted"/>
<feature type="transmembrane region" description="Helical" evidence="6">
    <location>
        <begin position="846"/>
        <end position="865"/>
    </location>
</feature>
<keyword evidence="3 6" id="KW-1133">Transmembrane helix</keyword>
<dbReference type="InterPro" id="IPR050829">
    <property type="entry name" value="CorA_MIT"/>
</dbReference>
<gene>
    <name evidence="7" type="ORF">H0G86_000747</name>
</gene>
<feature type="region of interest" description="Disordered" evidence="5">
    <location>
        <begin position="478"/>
        <end position="517"/>
    </location>
</feature>
<dbReference type="Gene3D" id="1.20.58.340">
    <property type="entry name" value="Magnesium transport protein CorA, transmembrane region"/>
    <property type="match status" value="1"/>
</dbReference>
<evidence type="ECO:0000256" key="4">
    <source>
        <dbReference type="ARBA" id="ARBA00023136"/>
    </source>
</evidence>
<sequence>MASSDNVPRRLSRTESEKKGAFRDYARSKFDDRNDRRRELLHLNVIQDEESRISKIRERFKDKTQKATKATLLENVARSRTELIHYLSNKTKNANHRKSSLYEQAAEGNDEQANGIKELVDKIKMLANQVKEPVDEIKELVDKVKESTVEDKAPVNDAKELMDQIFDLVHTVTEPVDKAKELVDKVKELEDKVKEPLDEFKVGIMYFKKESDRQWRGEQYEEIDSSSGEFPNQKVKMDTILSNTVQNRQLFQRGKGSIKYYHFPANHMEWIETAIEKYYDVNRNLTEDPEENENQLLSFEHWRGQLHGSGIGKDLFHLRHMRPRCAHISDHTDHNAPSHISLFLPYLHWETNRRRSKMVQIVQELVEDNKASLNSHFLEAAREKAHCLPEKFDRGNIKNEVARYLYDIAQVWDAMDYDADERLLRLSFSETKQDVATAGPRRAKWEPPLHIRRTLDQSYFSVVEDTVDRDTDQVVYRQTRANTRKEKHEKPQENEKAATSSTSLTTMSPHTQHVESTAVSRTLITGPGSTTSSDTATKMKKEKMTKLVGVTRVVMVDQLWMWILGEATLIIDQCSKVFFDRTQPTDDRPEVMDLFAQAIGTVAYNTTSAYSLFWANVSLQSSSMKKEEKHKTGFKEWLKRHLGIDPERPKGRNRDSFRYLNINPEGVLLKESQDITDELNMMERIYKQQLTVVNELHKHIKSRHDKVQSAEKSRLEKAQSTDKSRHDEVQSADNWLSCTSEDLGEASNLAEKVQNRIDEIADFQKAVTRTTEQLQALLSLKQQEASIVEARIALERADESVQQGRAIMAFTIVTIFFLPLGFFTGFFGMNNSVSTGNDWMSMREQIMYMFVISAAVISVVLIVAFRWGSDKPNKRVSLDDAIDRHNREQENKRKINSQSGNNAPGRLNNGAGGSRWRRNKRDTSRV</sequence>
<feature type="compositionally biased region" description="Basic and acidic residues" evidence="5">
    <location>
        <begin position="705"/>
        <end position="729"/>
    </location>
</feature>
<accession>A0A8G0L077</accession>
<feature type="region of interest" description="Disordered" evidence="5">
    <location>
        <begin position="703"/>
        <end position="731"/>
    </location>
</feature>
<evidence type="ECO:0000256" key="3">
    <source>
        <dbReference type="ARBA" id="ARBA00022989"/>
    </source>
</evidence>
<keyword evidence="8" id="KW-1185">Reference proteome</keyword>
<comment type="subcellular location">
    <subcellularLocation>
        <location evidence="1">Membrane</location>
        <topology evidence="1">Multi-pass membrane protein</topology>
    </subcellularLocation>
</comment>
<dbReference type="PANTHER" id="PTHR47685">
    <property type="entry name" value="MAGNESIUM TRANSPORT PROTEIN CORA"/>
    <property type="match status" value="1"/>
</dbReference>
<name>A0A8G0L077_9HYPO</name>
<protein>
    <submittedName>
        <fullName evidence="7">Uncharacterized protein</fullName>
    </submittedName>
</protein>
<evidence type="ECO:0000256" key="5">
    <source>
        <dbReference type="SAM" id="MobiDB-lite"/>
    </source>
</evidence>